<evidence type="ECO:0000256" key="1">
    <source>
        <dbReference type="ARBA" id="ARBA00023157"/>
    </source>
</evidence>
<dbReference type="SUPFAM" id="SSF56436">
    <property type="entry name" value="C-type lectin-like"/>
    <property type="match status" value="1"/>
</dbReference>
<proteinExistence type="predicted"/>
<dbReference type="CDD" id="cd00037">
    <property type="entry name" value="CLECT"/>
    <property type="match status" value="1"/>
</dbReference>
<evidence type="ECO:0000313" key="3">
    <source>
        <dbReference type="EMBL" id="VDI69866.1"/>
    </source>
</evidence>
<feature type="domain" description="C-type lectin" evidence="2">
    <location>
        <begin position="1"/>
        <end position="74"/>
    </location>
</feature>
<dbReference type="EMBL" id="UYJE01009095">
    <property type="protein sequence ID" value="VDI69866.1"/>
    <property type="molecule type" value="Genomic_DNA"/>
</dbReference>
<dbReference type="Proteomes" id="UP000596742">
    <property type="component" value="Unassembled WGS sequence"/>
</dbReference>
<dbReference type="Gene3D" id="3.10.100.10">
    <property type="entry name" value="Mannose-Binding Protein A, subunit A"/>
    <property type="match status" value="1"/>
</dbReference>
<dbReference type="Pfam" id="PF00059">
    <property type="entry name" value="Lectin_C"/>
    <property type="match status" value="1"/>
</dbReference>
<evidence type="ECO:0000259" key="2">
    <source>
        <dbReference type="PROSITE" id="PS50041"/>
    </source>
</evidence>
<keyword evidence="1" id="KW-1015">Disulfide bond</keyword>
<accession>A0A8B6GW30</accession>
<dbReference type="InterPro" id="IPR001304">
    <property type="entry name" value="C-type_lectin-like"/>
</dbReference>
<dbReference type="InterPro" id="IPR016187">
    <property type="entry name" value="CTDL_fold"/>
</dbReference>
<dbReference type="InterPro" id="IPR018378">
    <property type="entry name" value="C-type_lectin_CS"/>
</dbReference>
<dbReference type="PROSITE" id="PS50041">
    <property type="entry name" value="C_TYPE_LECTIN_2"/>
    <property type="match status" value="1"/>
</dbReference>
<reference evidence="3" key="1">
    <citation type="submission" date="2018-11" db="EMBL/GenBank/DDBJ databases">
        <authorList>
            <person name="Alioto T."/>
            <person name="Alioto T."/>
        </authorList>
    </citation>
    <scope>NUCLEOTIDE SEQUENCE</scope>
</reference>
<dbReference type="InterPro" id="IPR050111">
    <property type="entry name" value="C-type_lectin/snaclec_domain"/>
</dbReference>
<comment type="caution">
    <text evidence="3">The sequence shown here is derived from an EMBL/GenBank/DDBJ whole genome shotgun (WGS) entry which is preliminary data.</text>
</comment>
<keyword evidence="4" id="KW-1185">Reference proteome</keyword>
<dbReference type="PROSITE" id="PS00615">
    <property type="entry name" value="C_TYPE_LECTIN_1"/>
    <property type="match status" value="1"/>
</dbReference>
<dbReference type="PANTHER" id="PTHR22803">
    <property type="entry name" value="MANNOSE, PHOSPHOLIPASE, LECTIN RECEPTOR RELATED"/>
    <property type="match status" value="1"/>
</dbReference>
<sequence length="86" mass="9731">MARSDDYWIDGTDEIIKGYWVWASTGKPISFTNWVHNEPNNVHGNEDCLEIGNWNKVGTWNDASCSVEDNFICEMEYPASGSIIGK</sequence>
<organism evidence="3 4">
    <name type="scientific">Mytilus galloprovincialis</name>
    <name type="common">Mediterranean mussel</name>
    <dbReference type="NCBI Taxonomy" id="29158"/>
    <lineage>
        <taxon>Eukaryota</taxon>
        <taxon>Metazoa</taxon>
        <taxon>Spiralia</taxon>
        <taxon>Lophotrochozoa</taxon>
        <taxon>Mollusca</taxon>
        <taxon>Bivalvia</taxon>
        <taxon>Autobranchia</taxon>
        <taxon>Pteriomorphia</taxon>
        <taxon>Mytilida</taxon>
        <taxon>Mytiloidea</taxon>
        <taxon>Mytilidae</taxon>
        <taxon>Mytilinae</taxon>
        <taxon>Mytilus</taxon>
    </lineage>
</organism>
<protein>
    <recommendedName>
        <fullName evidence="2">C-type lectin domain-containing protein</fullName>
    </recommendedName>
</protein>
<dbReference type="InterPro" id="IPR016186">
    <property type="entry name" value="C-type_lectin-like/link_sf"/>
</dbReference>
<dbReference type="OrthoDB" id="6154051at2759"/>
<name>A0A8B6GW30_MYTGA</name>
<gene>
    <name evidence="3" type="ORF">MGAL_10B044311</name>
</gene>
<evidence type="ECO:0000313" key="4">
    <source>
        <dbReference type="Proteomes" id="UP000596742"/>
    </source>
</evidence>
<dbReference type="AlphaFoldDB" id="A0A8B6GW30"/>